<comment type="caution">
    <text evidence="2">The sequence shown here is derived from an EMBL/GenBank/DDBJ whole genome shotgun (WGS) entry which is preliminary data.</text>
</comment>
<gene>
    <name evidence="2" type="ORF">AFL01nite_05120</name>
</gene>
<sequence length="217" mass="23543">MSQATVAIIANLALVGVTAIYVYVTFGMGRSARDSARASVAAAQFAARSAQVALATLEVNFTIQPRRSDEDQQGEAPSSRNLTGVLLTSTASNVYVHRMRIDSYGYVSSLDPETWARQYGLQGQGVTGQEANIAVAQDLPIVRYDHTHTFRATGATLPVLLHRSEAVEFMEEGDLFPTPDGSRFSILAATVFYGLDPDSAPRERFVIWHTSDSLVAE</sequence>
<evidence type="ECO:0000256" key="1">
    <source>
        <dbReference type="SAM" id="Phobius"/>
    </source>
</evidence>
<evidence type="ECO:0000313" key="2">
    <source>
        <dbReference type="EMBL" id="GEO88185.1"/>
    </source>
</evidence>
<dbReference type="AlphaFoldDB" id="A0A512HS17"/>
<keyword evidence="1" id="KW-0812">Transmembrane</keyword>
<protein>
    <submittedName>
        <fullName evidence="2">Uncharacterized protein</fullName>
    </submittedName>
</protein>
<name>A0A512HS17_9ACTN</name>
<keyword evidence="3" id="KW-1185">Reference proteome</keyword>
<keyword evidence="1" id="KW-0472">Membrane</keyword>
<keyword evidence="1" id="KW-1133">Transmembrane helix</keyword>
<reference evidence="2 3" key="1">
    <citation type="submission" date="2019-07" db="EMBL/GenBank/DDBJ databases">
        <title>Whole genome shotgun sequence of Aeromicrobium flavum NBRC 107625.</title>
        <authorList>
            <person name="Hosoyama A."/>
            <person name="Uohara A."/>
            <person name="Ohji S."/>
            <person name="Ichikawa N."/>
        </authorList>
    </citation>
    <scope>NUCLEOTIDE SEQUENCE [LARGE SCALE GENOMIC DNA]</scope>
    <source>
        <strain evidence="2 3">NBRC 107625</strain>
    </source>
</reference>
<dbReference type="Proteomes" id="UP000321769">
    <property type="component" value="Unassembled WGS sequence"/>
</dbReference>
<dbReference type="EMBL" id="BJZQ01000001">
    <property type="protein sequence ID" value="GEO88185.1"/>
    <property type="molecule type" value="Genomic_DNA"/>
</dbReference>
<feature type="transmembrane region" description="Helical" evidence="1">
    <location>
        <begin position="6"/>
        <end position="24"/>
    </location>
</feature>
<accession>A0A512HS17</accession>
<evidence type="ECO:0000313" key="3">
    <source>
        <dbReference type="Proteomes" id="UP000321769"/>
    </source>
</evidence>
<dbReference type="RefSeq" id="WP_146825504.1">
    <property type="nucleotide sequence ID" value="NZ_BAAAYQ010000001.1"/>
</dbReference>
<proteinExistence type="predicted"/>
<organism evidence="2 3">
    <name type="scientific">Aeromicrobium flavum</name>
    <dbReference type="NCBI Taxonomy" id="416568"/>
    <lineage>
        <taxon>Bacteria</taxon>
        <taxon>Bacillati</taxon>
        <taxon>Actinomycetota</taxon>
        <taxon>Actinomycetes</taxon>
        <taxon>Propionibacteriales</taxon>
        <taxon>Nocardioidaceae</taxon>
        <taxon>Aeromicrobium</taxon>
    </lineage>
</organism>